<accession>A0A8K0K0Z8</accession>
<keyword evidence="7" id="KW-0256">Endoplasmic reticulum</keyword>
<evidence type="ECO:0000256" key="8">
    <source>
        <dbReference type="ARBA" id="ARBA00022989"/>
    </source>
</evidence>
<evidence type="ECO:0000313" key="12">
    <source>
        <dbReference type="Proteomes" id="UP000792457"/>
    </source>
</evidence>
<dbReference type="SUPFAM" id="SSF53649">
    <property type="entry name" value="Alkaline phosphatase-like"/>
    <property type="match status" value="1"/>
</dbReference>
<dbReference type="GO" id="GO:0051267">
    <property type="term" value="F:CP2 mannose-ethanolamine phosphotransferase activity"/>
    <property type="evidence" value="ECO:0007669"/>
    <property type="project" value="TreeGrafter"/>
</dbReference>
<dbReference type="AlphaFoldDB" id="A0A8K0K0Z8"/>
<keyword evidence="4" id="KW-0337">GPI-anchor biosynthesis</keyword>
<keyword evidence="5" id="KW-0808">Transferase</keyword>
<evidence type="ECO:0000256" key="7">
    <source>
        <dbReference type="ARBA" id="ARBA00022824"/>
    </source>
</evidence>
<dbReference type="PANTHER" id="PTHR23072">
    <property type="entry name" value="PHOSPHATIDYLINOSITOL GLYCAN-RELATED"/>
    <property type="match status" value="1"/>
</dbReference>
<feature type="transmembrane region" description="Helical" evidence="10">
    <location>
        <begin position="6"/>
        <end position="22"/>
    </location>
</feature>
<sequence length="317" mass="35515">MSPLHALVTGLLGMLIFLYGFLPMKLLKRNELGNQPLPDDINGIGVNVSLLYKPAVNRLVLMVIDALRDDFVTSAESSTYMPYLSSVISRKEGFVFTSVIEPPTVTLPRIKAITMGLIPNYADMLLNVLEKDASSSNEESIVGRAYTSQRKVIFYGDDTWLRLFPESFLRAEGTTSFYVSDYTEVNYEMVMKIYCSIHAMKYISNFKVDDNVTRHLDVELGKDDWDVMILHYLGLDHIGHLHGPFSHLIPQKLMEMDLIIQKLHQGLMKWGPSTLLVVCGDHGMKDTGGHGGASLSETRVPLVFISSLLSPQHGCSW</sequence>
<evidence type="ECO:0000256" key="10">
    <source>
        <dbReference type="SAM" id="Phobius"/>
    </source>
</evidence>
<evidence type="ECO:0000313" key="11">
    <source>
        <dbReference type="EMBL" id="KAG8226239.1"/>
    </source>
</evidence>
<dbReference type="Gene3D" id="3.40.720.10">
    <property type="entry name" value="Alkaline Phosphatase, subunit A"/>
    <property type="match status" value="1"/>
</dbReference>
<dbReference type="GO" id="GO:0006506">
    <property type="term" value="P:GPI anchor biosynthetic process"/>
    <property type="evidence" value="ECO:0007669"/>
    <property type="project" value="UniProtKB-UniPathway"/>
</dbReference>
<keyword evidence="12" id="KW-1185">Reference proteome</keyword>
<evidence type="ECO:0000256" key="5">
    <source>
        <dbReference type="ARBA" id="ARBA00022679"/>
    </source>
</evidence>
<evidence type="ECO:0000256" key="6">
    <source>
        <dbReference type="ARBA" id="ARBA00022692"/>
    </source>
</evidence>
<protein>
    <recommendedName>
        <fullName evidence="13">GPI ethanolamine phosphate transferase 2</fullName>
    </recommendedName>
</protein>
<dbReference type="InterPro" id="IPR039527">
    <property type="entry name" value="PIGG/GPI7"/>
</dbReference>
<comment type="similarity">
    <text evidence="3">Belongs to the PIGG/PIGN/PIGO family. PIGG subfamily.</text>
</comment>
<evidence type="ECO:0000256" key="9">
    <source>
        <dbReference type="ARBA" id="ARBA00023136"/>
    </source>
</evidence>
<keyword evidence="8 10" id="KW-1133">Transmembrane helix</keyword>
<dbReference type="GO" id="GO:0005789">
    <property type="term" value="C:endoplasmic reticulum membrane"/>
    <property type="evidence" value="ECO:0007669"/>
    <property type="project" value="UniProtKB-SubCell"/>
</dbReference>
<dbReference type="OrthoDB" id="272139at2759"/>
<evidence type="ECO:0000256" key="4">
    <source>
        <dbReference type="ARBA" id="ARBA00022502"/>
    </source>
</evidence>
<reference evidence="11" key="1">
    <citation type="submission" date="2013-04" db="EMBL/GenBank/DDBJ databases">
        <authorList>
            <person name="Qu J."/>
            <person name="Murali S.C."/>
            <person name="Bandaranaike D."/>
            <person name="Bellair M."/>
            <person name="Blankenburg K."/>
            <person name="Chao H."/>
            <person name="Dinh H."/>
            <person name="Doddapaneni H."/>
            <person name="Downs B."/>
            <person name="Dugan-Rocha S."/>
            <person name="Elkadiri S."/>
            <person name="Gnanaolivu R.D."/>
            <person name="Hernandez B."/>
            <person name="Javaid M."/>
            <person name="Jayaseelan J.C."/>
            <person name="Lee S."/>
            <person name="Li M."/>
            <person name="Ming W."/>
            <person name="Munidasa M."/>
            <person name="Muniz J."/>
            <person name="Nguyen L."/>
            <person name="Ongeri F."/>
            <person name="Osuji N."/>
            <person name="Pu L.-L."/>
            <person name="Puazo M."/>
            <person name="Qu C."/>
            <person name="Quiroz J."/>
            <person name="Raj R."/>
            <person name="Weissenberger G."/>
            <person name="Xin Y."/>
            <person name="Zou X."/>
            <person name="Han Y."/>
            <person name="Richards S."/>
            <person name="Worley K."/>
            <person name="Muzny D."/>
            <person name="Gibbs R."/>
        </authorList>
    </citation>
    <scope>NUCLEOTIDE SEQUENCE</scope>
    <source>
        <strain evidence="11">Sampled in the wild</strain>
    </source>
</reference>
<comment type="pathway">
    <text evidence="2">Glycolipid biosynthesis; glycosylphosphatidylinositol-anchor biosynthesis.</text>
</comment>
<dbReference type="InterPro" id="IPR037674">
    <property type="entry name" value="PIG-G_N"/>
</dbReference>
<comment type="subcellular location">
    <subcellularLocation>
        <location evidence="1">Endoplasmic reticulum membrane</location>
        <topology evidence="1">Multi-pass membrane protein</topology>
    </subcellularLocation>
</comment>
<dbReference type="UniPathway" id="UPA00196"/>
<dbReference type="PANTHER" id="PTHR23072:SF0">
    <property type="entry name" value="GPI ETHANOLAMINE PHOSPHATE TRANSFERASE 2"/>
    <property type="match status" value="1"/>
</dbReference>
<comment type="caution">
    <text evidence="11">The sequence shown here is derived from an EMBL/GenBank/DDBJ whole genome shotgun (WGS) entry which is preliminary data.</text>
</comment>
<evidence type="ECO:0000256" key="2">
    <source>
        <dbReference type="ARBA" id="ARBA00004687"/>
    </source>
</evidence>
<dbReference type="InterPro" id="IPR002591">
    <property type="entry name" value="Phosphodiest/P_Trfase"/>
</dbReference>
<keyword evidence="9 10" id="KW-0472">Membrane</keyword>
<gene>
    <name evidence="11" type="ORF">J437_LFUL006341</name>
</gene>
<organism evidence="11 12">
    <name type="scientific">Ladona fulva</name>
    <name type="common">Scarce chaser dragonfly</name>
    <name type="synonym">Libellula fulva</name>
    <dbReference type="NCBI Taxonomy" id="123851"/>
    <lineage>
        <taxon>Eukaryota</taxon>
        <taxon>Metazoa</taxon>
        <taxon>Ecdysozoa</taxon>
        <taxon>Arthropoda</taxon>
        <taxon>Hexapoda</taxon>
        <taxon>Insecta</taxon>
        <taxon>Pterygota</taxon>
        <taxon>Palaeoptera</taxon>
        <taxon>Odonata</taxon>
        <taxon>Epiprocta</taxon>
        <taxon>Anisoptera</taxon>
        <taxon>Libelluloidea</taxon>
        <taxon>Libellulidae</taxon>
        <taxon>Ladona</taxon>
    </lineage>
</organism>
<proteinExistence type="inferred from homology"/>
<dbReference type="Proteomes" id="UP000792457">
    <property type="component" value="Unassembled WGS sequence"/>
</dbReference>
<name>A0A8K0K0Z8_LADFU</name>
<evidence type="ECO:0000256" key="3">
    <source>
        <dbReference type="ARBA" id="ARBA00005315"/>
    </source>
</evidence>
<evidence type="ECO:0008006" key="13">
    <source>
        <dbReference type="Google" id="ProtNLM"/>
    </source>
</evidence>
<keyword evidence="6 10" id="KW-0812">Transmembrane</keyword>
<reference evidence="11" key="2">
    <citation type="submission" date="2017-10" db="EMBL/GenBank/DDBJ databases">
        <title>Ladona fulva Genome sequencing and assembly.</title>
        <authorList>
            <person name="Murali S."/>
            <person name="Richards S."/>
            <person name="Bandaranaike D."/>
            <person name="Bellair M."/>
            <person name="Blankenburg K."/>
            <person name="Chao H."/>
            <person name="Dinh H."/>
            <person name="Doddapaneni H."/>
            <person name="Dugan-Rocha S."/>
            <person name="Elkadiri S."/>
            <person name="Gnanaolivu R."/>
            <person name="Hernandez B."/>
            <person name="Skinner E."/>
            <person name="Javaid M."/>
            <person name="Lee S."/>
            <person name="Li M."/>
            <person name="Ming W."/>
            <person name="Munidasa M."/>
            <person name="Muniz J."/>
            <person name="Nguyen L."/>
            <person name="Hughes D."/>
            <person name="Osuji N."/>
            <person name="Pu L.-L."/>
            <person name="Puazo M."/>
            <person name="Qu C."/>
            <person name="Quiroz J."/>
            <person name="Raj R."/>
            <person name="Weissenberger G."/>
            <person name="Xin Y."/>
            <person name="Zou X."/>
            <person name="Han Y."/>
            <person name="Worley K."/>
            <person name="Muzny D."/>
            <person name="Gibbs R."/>
        </authorList>
    </citation>
    <scope>NUCLEOTIDE SEQUENCE</scope>
    <source>
        <strain evidence="11">Sampled in the wild</strain>
    </source>
</reference>
<dbReference type="Pfam" id="PF01663">
    <property type="entry name" value="Phosphodiest"/>
    <property type="match status" value="1"/>
</dbReference>
<dbReference type="EMBL" id="KZ308272">
    <property type="protein sequence ID" value="KAG8226239.1"/>
    <property type="molecule type" value="Genomic_DNA"/>
</dbReference>
<evidence type="ECO:0000256" key="1">
    <source>
        <dbReference type="ARBA" id="ARBA00004477"/>
    </source>
</evidence>
<dbReference type="InterPro" id="IPR017850">
    <property type="entry name" value="Alkaline_phosphatase_core_sf"/>
</dbReference>
<dbReference type="CDD" id="cd16024">
    <property type="entry name" value="GPI_EPT_2"/>
    <property type="match status" value="1"/>
</dbReference>